<evidence type="ECO:0000313" key="3">
    <source>
        <dbReference type="Proteomes" id="UP000265663"/>
    </source>
</evidence>
<accession>A0A3M7ME38</accession>
<dbReference type="AlphaFoldDB" id="A0A3M7ME38"/>
<dbReference type="Proteomes" id="UP000265663">
    <property type="component" value="Unassembled WGS sequence"/>
</dbReference>
<dbReference type="EMBL" id="KE747834">
    <property type="protein sequence ID" value="RMZ72783.1"/>
    <property type="molecule type" value="Genomic_DNA"/>
</dbReference>
<gene>
    <name evidence="2" type="ORF">GMOD_00009827</name>
</gene>
<proteinExistence type="predicted"/>
<keyword evidence="3" id="KW-1185">Reference proteome</keyword>
<sequence>MLAGVGHIRVLASDDWQTATPKSSVGCLDMHGKLVMDSGSGTECGVFERMPSFPYTLSTQMGNCTFENEKAEKNTDSHYGKGDLAWSCGEHKADIYDELYTVTGFPYIFLCSGDIACYYDAKRAPTKPNDALSLWQFHWGTQQMGITPGHVQLQLMWEKIGDNPKRSQQQANDIPGPRVQITPGMQMPLRGTKSKV</sequence>
<dbReference type="OrthoDB" id="3775566at2759"/>
<protein>
    <submittedName>
        <fullName evidence="2">Uncharacterized protein</fullName>
    </submittedName>
</protein>
<evidence type="ECO:0000256" key="1">
    <source>
        <dbReference type="SAM" id="MobiDB-lite"/>
    </source>
</evidence>
<reference evidence="2 3" key="1">
    <citation type="journal article" date="2014" name="PLoS ONE">
        <title>De novo Genome Assembly of the Fungal Plant Pathogen Pyrenophora semeniperda.</title>
        <authorList>
            <person name="Soliai M.M."/>
            <person name="Meyer S.E."/>
            <person name="Udall J.A."/>
            <person name="Elzinga D.E."/>
            <person name="Hermansen R.A."/>
            <person name="Bodily P.M."/>
            <person name="Hart A.A."/>
            <person name="Coleman C.E."/>
        </authorList>
    </citation>
    <scope>NUCLEOTIDE SEQUENCE [LARGE SCALE GENOMIC DNA]</scope>
    <source>
        <strain evidence="2 3">CCB06</strain>
        <tissue evidence="2">Mycelium</tissue>
    </source>
</reference>
<name>A0A3M7ME38_9PLEO</name>
<evidence type="ECO:0000313" key="2">
    <source>
        <dbReference type="EMBL" id="RMZ72783.1"/>
    </source>
</evidence>
<feature type="region of interest" description="Disordered" evidence="1">
    <location>
        <begin position="163"/>
        <end position="196"/>
    </location>
</feature>
<organism evidence="2 3">
    <name type="scientific">Pyrenophora seminiperda CCB06</name>
    <dbReference type="NCBI Taxonomy" id="1302712"/>
    <lineage>
        <taxon>Eukaryota</taxon>
        <taxon>Fungi</taxon>
        <taxon>Dikarya</taxon>
        <taxon>Ascomycota</taxon>
        <taxon>Pezizomycotina</taxon>
        <taxon>Dothideomycetes</taxon>
        <taxon>Pleosporomycetidae</taxon>
        <taxon>Pleosporales</taxon>
        <taxon>Pleosporineae</taxon>
        <taxon>Pleosporaceae</taxon>
        <taxon>Pyrenophora</taxon>
    </lineage>
</organism>